<gene>
    <name evidence="25" type="ORF">C9994_02515</name>
</gene>
<dbReference type="GO" id="GO:0008841">
    <property type="term" value="F:dihydrofolate synthase activity"/>
    <property type="evidence" value="ECO:0007669"/>
    <property type="project" value="UniProtKB-EC"/>
</dbReference>
<dbReference type="InterPro" id="IPR036565">
    <property type="entry name" value="Mur-like_cat_sf"/>
</dbReference>
<keyword evidence="13" id="KW-0460">Magnesium</keyword>
<evidence type="ECO:0000256" key="16">
    <source>
        <dbReference type="ARBA" id="ARBA00030592"/>
    </source>
</evidence>
<evidence type="ECO:0000313" key="26">
    <source>
        <dbReference type="Proteomes" id="UP000240608"/>
    </source>
</evidence>
<dbReference type="GO" id="GO:0046656">
    <property type="term" value="P:folic acid biosynthetic process"/>
    <property type="evidence" value="ECO:0007669"/>
    <property type="project" value="UniProtKB-KW"/>
</dbReference>
<evidence type="ECO:0000313" key="25">
    <source>
        <dbReference type="EMBL" id="PTB97487.1"/>
    </source>
</evidence>
<evidence type="ECO:0000256" key="6">
    <source>
        <dbReference type="ARBA" id="ARBA00013023"/>
    </source>
</evidence>
<evidence type="ECO:0000256" key="22">
    <source>
        <dbReference type="PIRNR" id="PIRNR001563"/>
    </source>
</evidence>
<reference evidence="25 26" key="1">
    <citation type="submission" date="2018-03" db="EMBL/GenBank/DDBJ databases">
        <title>Cross-interface Injection: A General Nanoliter Liquid Handling Method Applied to Single Cells Genome Amplification Automated Nanoliter Liquid Handling Applied to Single Cell Multiple Displacement Amplification.</title>
        <authorList>
            <person name="Yun J."/>
            <person name="Xu P."/>
            <person name="Xu J."/>
            <person name="Dai X."/>
            <person name="Wang Y."/>
            <person name="Zheng X."/>
            <person name="Cao C."/>
            <person name="Yi Q."/>
            <person name="Zhu Y."/>
            <person name="Wang L."/>
            <person name="Dong Z."/>
            <person name="Huang Y."/>
            <person name="Huang L."/>
            <person name="Du W."/>
        </authorList>
    </citation>
    <scope>NUCLEOTIDE SEQUENCE [LARGE SCALE GENOMIC DNA]</scope>
    <source>
        <strain evidence="25 26">Z-D1-2</strain>
    </source>
</reference>
<dbReference type="PROSITE" id="PS01011">
    <property type="entry name" value="FOLYLPOLYGLU_SYNT_1"/>
    <property type="match status" value="1"/>
</dbReference>
<feature type="domain" description="Mur ligase C-terminal" evidence="23">
    <location>
        <begin position="302"/>
        <end position="423"/>
    </location>
</feature>
<dbReference type="InterPro" id="IPR004101">
    <property type="entry name" value="Mur_ligase_C"/>
</dbReference>
<organism evidence="25 26">
    <name type="scientific">Marivirga lumbricoides</name>
    <dbReference type="NCBI Taxonomy" id="1046115"/>
    <lineage>
        <taxon>Bacteria</taxon>
        <taxon>Pseudomonadati</taxon>
        <taxon>Bacteroidota</taxon>
        <taxon>Cytophagia</taxon>
        <taxon>Cytophagales</taxon>
        <taxon>Marivirgaceae</taxon>
        <taxon>Marivirga</taxon>
    </lineage>
</organism>
<dbReference type="SUPFAM" id="SSF53244">
    <property type="entry name" value="MurD-like peptide ligases, peptide-binding domain"/>
    <property type="match status" value="1"/>
</dbReference>
<evidence type="ECO:0000256" key="12">
    <source>
        <dbReference type="ARBA" id="ARBA00022840"/>
    </source>
</evidence>
<dbReference type="GO" id="GO:0005524">
    <property type="term" value="F:ATP binding"/>
    <property type="evidence" value="ECO:0007669"/>
    <property type="project" value="UniProtKB-KW"/>
</dbReference>
<evidence type="ECO:0000256" key="9">
    <source>
        <dbReference type="ARBA" id="ARBA00022598"/>
    </source>
</evidence>
<evidence type="ECO:0000256" key="21">
    <source>
        <dbReference type="ARBA" id="ARBA00049161"/>
    </source>
</evidence>
<sequence>MTYEEAEAFLFERLPMFQRIGGAAYKKDLTNTLAILDELGNPHVAGKFIHVAGTNGKGSTSSMLASVLKETGYKVGLYTSPHLKSFTERIRINGEAISTDKVAKYVSRYQQLVDDFQPSFFELTTAMAFDYFAEQKVDVAVIEVGLGGRLDSTNVITPELSIITQIGLDHQQFLGNTKEEIVKEKAGIIKNNVPVLTSVPELNLRDTIQSIAQAKEADFIYSKELVTINYSSVSTPYWMYEVKRAGQPSNFYEVALGGMYQQQNLETVFAAIQLLNSFGYKIEEEAIICGLKNIHQNSGLKGRWQIIQNRSKGLPKIIADTGHNHSAFDHLLPMLQQEEYQNLHIIFGAVNDKEPTSILERLPKDATYYFTQAQVPRAMSSVELHGFATKIGLKGKSFVSVEAAWNEANKNAVENDLIFVGGSTFVVAEIPIL</sequence>
<comment type="catalytic activity">
    <reaction evidence="21">
        <text>7,8-dihydropteroate + L-glutamate + ATP = 7,8-dihydrofolate + ADP + phosphate + H(+)</text>
        <dbReference type="Rhea" id="RHEA:23584"/>
        <dbReference type="ChEBI" id="CHEBI:15378"/>
        <dbReference type="ChEBI" id="CHEBI:17839"/>
        <dbReference type="ChEBI" id="CHEBI:29985"/>
        <dbReference type="ChEBI" id="CHEBI:30616"/>
        <dbReference type="ChEBI" id="CHEBI:43474"/>
        <dbReference type="ChEBI" id="CHEBI:57451"/>
        <dbReference type="ChEBI" id="CHEBI:456216"/>
        <dbReference type="EC" id="6.3.2.12"/>
    </reaction>
</comment>
<dbReference type="Pfam" id="PF02875">
    <property type="entry name" value="Mur_ligase_C"/>
    <property type="match status" value="1"/>
</dbReference>
<evidence type="ECO:0000256" key="20">
    <source>
        <dbReference type="ARBA" id="ARBA00049035"/>
    </source>
</evidence>
<dbReference type="Proteomes" id="UP000240608">
    <property type="component" value="Unassembled WGS sequence"/>
</dbReference>
<comment type="caution">
    <text evidence="25">The sequence shown here is derived from an EMBL/GenBank/DDBJ whole genome shotgun (WGS) entry which is preliminary data.</text>
</comment>
<dbReference type="InterPro" id="IPR001645">
    <property type="entry name" value="Folylpolyglutamate_synth"/>
</dbReference>
<evidence type="ECO:0000256" key="8">
    <source>
        <dbReference type="ARBA" id="ARBA00019357"/>
    </source>
</evidence>
<dbReference type="Gene3D" id="3.90.190.20">
    <property type="entry name" value="Mur ligase, C-terminal domain"/>
    <property type="match status" value="1"/>
</dbReference>
<evidence type="ECO:0000256" key="14">
    <source>
        <dbReference type="ARBA" id="ARBA00022909"/>
    </source>
</evidence>
<dbReference type="EC" id="6.3.2.12" evidence="6"/>
<name>A0A2T4DUK2_9BACT</name>
<comment type="catalytic activity">
    <reaction evidence="18">
        <text>(6S)-5,6,7,8-tetrahydrofolyl-(gamma-L-Glu)(n) + L-glutamate + ATP = (6S)-5,6,7,8-tetrahydrofolyl-(gamma-L-Glu)(n+1) + ADP + phosphate + H(+)</text>
        <dbReference type="Rhea" id="RHEA:10580"/>
        <dbReference type="Rhea" id="RHEA-COMP:14738"/>
        <dbReference type="Rhea" id="RHEA-COMP:14740"/>
        <dbReference type="ChEBI" id="CHEBI:15378"/>
        <dbReference type="ChEBI" id="CHEBI:29985"/>
        <dbReference type="ChEBI" id="CHEBI:30616"/>
        <dbReference type="ChEBI" id="CHEBI:43474"/>
        <dbReference type="ChEBI" id="CHEBI:141005"/>
        <dbReference type="ChEBI" id="CHEBI:456216"/>
        <dbReference type="EC" id="6.3.2.17"/>
    </reaction>
</comment>
<comment type="pathway">
    <text evidence="4">Cofactor biosynthesis; tetrahydrofolylpolyglutamate biosynthesis.</text>
</comment>
<dbReference type="GO" id="GO:0004326">
    <property type="term" value="F:tetrahydrofolylpolyglutamate synthase activity"/>
    <property type="evidence" value="ECO:0007669"/>
    <property type="project" value="UniProtKB-EC"/>
</dbReference>
<evidence type="ECO:0000256" key="15">
    <source>
        <dbReference type="ARBA" id="ARBA00030048"/>
    </source>
</evidence>
<evidence type="ECO:0000256" key="10">
    <source>
        <dbReference type="ARBA" id="ARBA00022723"/>
    </source>
</evidence>
<evidence type="ECO:0000256" key="11">
    <source>
        <dbReference type="ARBA" id="ARBA00022741"/>
    </source>
</evidence>
<dbReference type="PIRSF" id="PIRSF001563">
    <property type="entry name" value="Folylpolyglu_synth"/>
    <property type="match status" value="1"/>
</dbReference>
<dbReference type="InterPro" id="IPR013221">
    <property type="entry name" value="Mur_ligase_cen"/>
</dbReference>
<evidence type="ECO:0000256" key="3">
    <source>
        <dbReference type="ARBA" id="ARBA00004799"/>
    </source>
</evidence>
<keyword evidence="12 22" id="KW-0067">ATP-binding</keyword>
<dbReference type="PROSITE" id="PS01012">
    <property type="entry name" value="FOLYLPOLYGLU_SYNT_2"/>
    <property type="match status" value="1"/>
</dbReference>
<feature type="domain" description="Mur ligase central" evidence="24">
    <location>
        <begin position="51"/>
        <end position="214"/>
    </location>
</feature>
<dbReference type="Gene3D" id="3.40.1190.10">
    <property type="entry name" value="Mur-like, catalytic domain"/>
    <property type="match status" value="1"/>
</dbReference>
<dbReference type="AlphaFoldDB" id="A0A2T4DUK2"/>
<evidence type="ECO:0000256" key="5">
    <source>
        <dbReference type="ARBA" id="ARBA00008276"/>
    </source>
</evidence>
<evidence type="ECO:0000256" key="19">
    <source>
        <dbReference type="ARBA" id="ARBA00047808"/>
    </source>
</evidence>
<evidence type="ECO:0000259" key="24">
    <source>
        <dbReference type="Pfam" id="PF08245"/>
    </source>
</evidence>
<keyword evidence="14" id="KW-0289">Folate biosynthesis</keyword>
<comment type="catalytic activity">
    <reaction evidence="20">
        <text>(6R)-5,10-methylenetetrahydrofolyl-(gamma-L-Glu)(n) + L-glutamate + ATP = (6R)-5,10-methylenetetrahydrofolyl-(gamma-L-Glu)(n+1) + ADP + phosphate + H(+)</text>
        <dbReference type="Rhea" id="RHEA:51912"/>
        <dbReference type="Rhea" id="RHEA-COMP:13257"/>
        <dbReference type="Rhea" id="RHEA-COMP:13258"/>
        <dbReference type="ChEBI" id="CHEBI:15378"/>
        <dbReference type="ChEBI" id="CHEBI:29985"/>
        <dbReference type="ChEBI" id="CHEBI:30616"/>
        <dbReference type="ChEBI" id="CHEBI:43474"/>
        <dbReference type="ChEBI" id="CHEBI:136572"/>
        <dbReference type="ChEBI" id="CHEBI:456216"/>
        <dbReference type="EC" id="6.3.2.17"/>
    </reaction>
</comment>
<evidence type="ECO:0000259" key="23">
    <source>
        <dbReference type="Pfam" id="PF02875"/>
    </source>
</evidence>
<comment type="function">
    <text evidence="2">Functions in two distinct reactions of the de novo folate biosynthetic pathway. Catalyzes the addition of a glutamate residue to dihydropteroate (7,8-dihydropteroate or H2Pte) to form dihydrofolate (7,8-dihydrofolate monoglutamate or H2Pte-Glu). Also catalyzes successive additions of L-glutamate to tetrahydrofolate or 10-formyltetrahydrofolate or 5,10-methylenetetrahydrofolate, leading to folylpolyglutamate derivatives.</text>
</comment>
<dbReference type="InterPro" id="IPR036615">
    <property type="entry name" value="Mur_ligase_C_dom_sf"/>
</dbReference>
<dbReference type="PANTHER" id="PTHR11136">
    <property type="entry name" value="FOLYLPOLYGLUTAMATE SYNTHASE-RELATED"/>
    <property type="match status" value="1"/>
</dbReference>
<comment type="pathway">
    <text evidence="3">Cofactor biosynthesis; tetrahydrofolate biosynthesis; 7,8-dihydrofolate from 2-amino-4-hydroxy-6-hydroxymethyl-7,8-dihydropteridine diphosphate and 4-aminobenzoate: step 2/2.</text>
</comment>
<dbReference type="InterPro" id="IPR018109">
    <property type="entry name" value="Folylpolyglutamate_synth_CS"/>
</dbReference>
<evidence type="ECO:0000256" key="1">
    <source>
        <dbReference type="ARBA" id="ARBA00001946"/>
    </source>
</evidence>
<dbReference type="GO" id="GO:0005737">
    <property type="term" value="C:cytoplasm"/>
    <property type="evidence" value="ECO:0007669"/>
    <property type="project" value="TreeGrafter"/>
</dbReference>
<keyword evidence="9 22" id="KW-0436">Ligase</keyword>
<dbReference type="PANTHER" id="PTHR11136:SF0">
    <property type="entry name" value="DIHYDROFOLATE SYNTHETASE-RELATED"/>
    <property type="match status" value="1"/>
</dbReference>
<evidence type="ECO:0000256" key="17">
    <source>
        <dbReference type="ARBA" id="ARBA00032510"/>
    </source>
</evidence>
<comment type="cofactor">
    <cofactor evidence="1">
        <name>Mg(2+)</name>
        <dbReference type="ChEBI" id="CHEBI:18420"/>
    </cofactor>
</comment>
<evidence type="ECO:0000256" key="4">
    <source>
        <dbReference type="ARBA" id="ARBA00005150"/>
    </source>
</evidence>
<protein>
    <recommendedName>
        <fullName evidence="8">Dihydrofolate synthase/folylpolyglutamate synthase</fullName>
        <ecNumber evidence="6">6.3.2.12</ecNumber>
        <ecNumber evidence="7">6.3.2.17</ecNumber>
    </recommendedName>
    <alternativeName>
        <fullName evidence="17">Folylpoly-gamma-glutamate synthetase-dihydrofolate synthetase</fullName>
    </alternativeName>
    <alternativeName>
        <fullName evidence="15">Folylpolyglutamate synthetase</fullName>
    </alternativeName>
    <alternativeName>
        <fullName evidence="16">Tetrahydrofolylpolyglutamate synthase</fullName>
    </alternativeName>
</protein>
<keyword evidence="11 22" id="KW-0547">Nucleotide-binding</keyword>
<evidence type="ECO:0000256" key="13">
    <source>
        <dbReference type="ARBA" id="ARBA00022842"/>
    </source>
</evidence>
<dbReference type="GO" id="GO:0046872">
    <property type="term" value="F:metal ion binding"/>
    <property type="evidence" value="ECO:0007669"/>
    <property type="project" value="UniProtKB-KW"/>
</dbReference>
<comment type="similarity">
    <text evidence="5 22">Belongs to the folylpolyglutamate synthase family.</text>
</comment>
<dbReference type="FunFam" id="3.40.1190.10:FF:000011">
    <property type="entry name" value="Folylpolyglutamate synthase/dihydrofolate synthase"/>
    <property type="match status" value="1"/>
</dbReference>
<dbReference type="SUPFAM" id="SSF53623">
    <property type="entry name" value="MurD-like peptide ligases, catalytic domain"/>
    <property type="match status" value="1"/>
</dbReference>
<proteinExistence type="inferred from homology"/>
<accession>A0A2T4DUK2</accession>
<evidence type="ECO:0000256" key="18">
    <source>
        <dbReference type="ARBA" id="ARBA00047493"/>
    </source>
</evidence>
<comment type="catalytic activity">
    <reaction evidence="19">
        <text>10-formyltetrahydrofolyl-(gamma-L-Glu)(n) + L-glutamate + ATP = 10-formyltetrahydrofolyl-(gamma-L-Glu)(n+1) + ADP + phosphate + H(+)</text>
        <dbReference type="Rhea" id="RHEA:51904"/>
        <dbReference type="Rhea" id="RHEA-COMP:13088"/>
        <dbReference type="Rhea" id="RHEA-COMP:14300"/>
        <dbReference type="ChEBI" id="CHEBI:15378"/>
        <dbReference type="ChEBI" id="CHEBI:29985"/>
        <dbReference type="ChEBI" id="CHEBI:30616"/>
        <dbReference type="ChEBI" id="CHEBI:43474"/>
        <dbReference type="ChEBI" id="CHEBI:134413"/>
        <dbReference type="ChEBI" id="CHEBI:456216"/>
        <dbReference type="EC" id="6.3.2.17"/>
    </reaction>
</comment>
<evidence type="ECO:0000256" key="7">
    <source>
        <dbReference type="ARBA" id="ARBA00013025"/>
    </source>
</evidence>
<keyword evidence="10" id="KW-0479">Metal-binding</keyword>
<dbReference type="EMBL" id="PYVU01000012">
    <property type="protein sequence ID" value="PTB97487.1"/>
    <property type="molecule type" value="Genomic_DNA"/>
</dbReference>
<dbReference type="Pfam" id="PF08245">
    <property type="entry name" value="Mur_ligase_M"/>
    <property type="match status" value="1"/>
</dbReference>
<evidence type="ECO:0000256" key="2">
    <source>
        <dbReference type="ARBA" id="ARBA00002714"/>
    </source>
</evidence>
<dbReference type="EC" id="6.3.2.17" evidence="7"/>
<dbReference type="NCBIfam" id="TIGR01499">
    <property type="entry name" value="folC"/>
    <property type="match status" value="1"/>
</dbReference>